<keyword evidence="3" id="KW-1185">Reference proteome</keyword>
<keyword evidence="1" id="KW-0472">Membrane</keyword>
<dbReference type="Proteomes" id="UP000652761">
    <property type="component" value="Unassembled WGS sequence"/>
</dbReference>
<comment type="caution">
    <text evidence="2">The sequence shown here is derived from an EMBL/GenBank/DDBJ whole genome shotgun (WGS) entry which is preliminary data.</text>
</comment>
<organism evidence="2 3">
    <name type="scientific">Colocasia esculenta</name>
    <name type="common">Wild taro</name>
    <name type="synonym">Arum esculentum</name>
    <dbReference type="NCBI Taxonomy" id="4460"/>
    <lineage>
        <taxon>Eukaryota</taxon>
        <taxon>Viridiplantae</taxon>
        <taxon>Streptophyta</taxon>
        <taxon>Embryophyta</taxon>
        <taxon>Tracheophyta</taxon>
        <taxon>Spermatophyta</taxon>
        <taxon>Magnoliopsida</taxon>
        <taxon>Liliopsida</taxon>
        <taxon>Araceae</taxon>
        <taxon>Aroideae</taxon>
        <taxon>Colocasieae</taxon>
        <taxon>Colocasia</taxon>
    </lineage>
</organism>
<keyword evidence="1" id="KW-0812">Transmembrane</keyword>
<gene>
    <name evidence="2" type="ORF">Taro_049577</name>
</gene>
<evidence type="ECO:0000313" key="3">
    <source>
        <dbReference type="Proteomes" id="UP000652761"/>
    </source>
</evidence>
<sequence length="438" mass="47607">LTLSAEKLNESLRAERKALVVMKALNTKLAEEESTKAIAEYRDSKVLKEEISKLFQIGYDFCLGLLRDLHPNYDLSGLRDDTEGEDVADVDAEDEDITEVINDVLATAIEEGLEATTEAVISETHVECCSDFVDLGDKLSENVTREVGTSAWGRSLARLRWCVRSCGVLWRLCLALLGRLEAGARLASRGSGWCVLLLAASGGGLVAVVVTILVLGCQSMVAPTCVVSRPRDVVLIWLLRGLGGCAEGCFYLVPYSVGFCGSRVCVMTLVGGRGVALFWTGNPYWALFVRLTPLLPSARGSSSRELGVGRFAETVVAPCVVSISESECCELLYLSELRVVLCKFLGSSDPWVAMRTSGSLAGFGRLHMAILSYKSTAPHSFHVGHQTPCRLTIIRYECWGDLVFFKSAGATSSGWPPSLSILEVRSDLYDQVNSRGRI</sequence>
<dbReference type="EMBL" id="NMUH01007089">
    <property type="protein sequence ID" value="MQM16619.1"/>
    <property type="molecule type" value="Genomic_DNA"/>
</dbReference>
<reference evidence="2" key="1">
    <citation type="submission" date="2017-07" db="EMBL/GenBank/DDBJ databases">
        <title>Taro Niue Genome Assembly and Annotation.</title>
        <authorList>
            <person name="Atibalentja N."/>
            <person name="Keating K."/>
            <person name="Fields C.J."/>
        </authorList>
    </citation>
    <scope>NUCLEOTIDE SEQUENCE</scope>
    <source>
        <strain evidence="2">Niue_2</strain>
        <tissue evidence="2">Leaf</tissue>
    </source>
</reference>
<dbReference type="AlphaFoldDB" id="A0A843XB62"/>
<protein>
    <submittedName>
        <fullName evidence="2">Uncharacterized protein</fullName>
    </submittedName>
</protein>
<feature type="transmembrane region" description="Helical" evidence="1">
    <location>
        <begin position="193"/>
        <end position="215"/>
    </location>
</feature>
<proteinExistence type="predicted"/>
<accession>A0A843XB62</accession>
<name>A0A843XB62_COLES</name>
<evidence type="ECO:0000256" key="1">
    <source>
        <dbReference type="SAM" id="Phobius"/>
    </source>
</evidence>
<keyword evidence="1" id="KW-1133">Transmembrane helix</keyword>
<evidence type="ECO:0000313" key="2">
    <source>
        <dbReference type="EMBL" id="MQM16619.1"/>
    </source>
</evidence>
<feature type="non-terminal residue" evidence="2">
    <location>
        <position position="1"/>
    </location>
</feature>